<proteinExistence type="predicted"/>
<evidence type="ECO:0000313" key="2">
    <source>
        <dbReference type="EMBL" id="KAF3950581.1"/>
    </source>
</evidence>
<gene>
    <name evidence="2" type="ORF">CMV_023689</name>
</gene>
<dbReference type="EMBL" id="JRKL02005379">
    <property type="protein sequence ID" value="KAF3950581.1"/>
    <property type="molecule type" value="Genomic_DNA"/>
</dbReference>
<keyword evidence="3" id="KW-1185">Reference proteome</keyword>
<comment type="caution">
    <text evidence="2">The sequence shown here is derived from an EMBL/GenBank/DDBJ whole genome shotgun (WGS) entry which is preliminary data.</text>
</comment>
<evidence type="ECO:0000313" key="3">
    <source>
        <dbReference type="Proteomes" id="UP000737018"/>
    </source>
</evidence>
<feature type="compositionally biased region" description="Polar residues" evidence="1">
    <location>
        <begin position="1"/>
        <end position="17"/>
    </location>
</feature>
<dbReference type="AlphaFoldDB" id="A0A8J4QPL6"/>
<accession>A0A8J4QPL6</accession>
<sequence length="153" mass="16861">MPSNPTVSASSATTSNDYHCHRRPYQSKRDFGLITPFSLTQVKFIFSAKSISPIVFSASREKHNQLAVGLLVSSDEFLTQNLIGFEQLGSIGLNQLTPSQIHQIQTQIHLQNQHFYPQNQQPQHGSCSSNTLSFLPGLTSQTFVTMALALAAI</sequence>
<evidence type="ECO:0000256" key="1">
    <source>
        <dbReference type="SAM" id="MobiDB-lite"/>
    </source>
</evidence>
<name>A0A8J4QPL6_9ROSI</name>
<reference evidence="2" key="1">
    <citation type="submission" date="2020-03" db="EMBL/GenBank/DDBJ databases">
        <title>Castanea mollissima Vanexum genome sequencing.</title>
        <authorList>
            <person name="Staton M."/>
        </authorList>
    </citation>
    <scope>NUCLEOTIDE SEQUENCE</scope>
    <source>
        <tissue evidence="2">Leaf</tissue>
    </source>
</reference>
<dbReference type="Proteomes" id="UP000737018">
    <property type="component" value="Unassembled WGS sequence"/>
</dbReference>
<feature type="region of interest" description="Disordered" evidence="1">
    <location>
        <begin position="1"/>
        <end position="20"/>
    </location>
</feature>
<organism evidence="2 3">
    <name type="scientific">Castanea mollissima</name>
    <name type="common">Chinese chestnut</name>
    <dbReference type="NCBI Taxonomy" id="60419"/>
    <lineage>
        <taxon>Eukaryota</taxon>
        <taxon>Viridiplantae</taxon>
        <taxon>Streptophyta</taxon>
        <taxon>Embryophyta</taxon>
        <taxon>Tracheophyta</taxon>
        <taxon>Spermatophyta</taxon>
        <taxon>Magnoliopsida</taxon>
        <taxon>eudicotyledons</taxon>
        <taxon>Gunneridae</taxon>
        <taxon>Pentapetalae</taxon>
        <taxon>rosids</taxon>
        <taxon>fabids</taxon>
        <taxon>Fagales</taxon>
        <taxon>Fagaceae</taxon>
        <taxon>Castanea</taxon>
    </lineage>
</organism>
<protein>
    <submittedName>
        <fullName evidence="2">Uncharacterized protein</fullName>
    </submittedName>
</protein>